<evidence type="ECO:0000259" key="5">
    <source>
        <dbReference type="PROSITE" id="PS50977"/>
    </source>
</evidence>
<gene>
    <name evidence="6" type="ORF">GEAM_1287</name>
</gene>
<dbReference type="eggNOG" id="COG1309">
    <property type="taxonomic scope" value="Bacteria"/>
</dbReference>
<proteinExistence type="predicted"/>
<dbReference type="PANTHER" id="PTHR47506:SF7">
    <property type="entry name" value="TRANSCRIPTIONAL REGULATORY PROTEIN"/>
    <property type="match status" value="1"/>
</dbReference>
<dbReference type="InterPro" id="IPR009057">
    <property type="entry name" value="Homeodomain-like_sf"/>
</dbReference>
<dbReference type="PROSITE" id="PS01081">
    <property type="entry name" value="HTH_TETR_1"/>
    <property type="match status" value="1"/>
</dbReference>
<dbReference type="Proteomes" id="UP000028640">
    <property type="component" value="Unassembled WGS sequence"/>
</dbReference>
<dbReference type="Gene3D" id="1.10.357.10">
    <property type="entry name" value="Tetracycline Repressor, domain 2"/>
    <property type="match status" value="1"/>
</dbReference>
<keyword evidence="7" id="KW-1185">Reference proteome</keyword>
<feature type="domain" description="HTH tetR-type" evidence="5">
    <location>
        <begin position="10"/>
        <end position="69"/>
    </location>
</feature>
<reference evidence="6 7" key="1">
    <citation type="submission" date="2014-05" db="EMBL/GenBank/DDBJ databases">
        <title>ATOL: Assembling a taxonomically balanced genome-scale reconstruction of the evolutionary history of the Enterobacteriaceae.</title>
        <authorList>
            <person name="Plunkett G.III."/>
            <person name="Neeno-Eckwall E.C."/>
            <person name="Glasner J.D."/>
            <person name="Perna N.T."/>
        </authorList>
    </citation>
    <scope>NUCLEOTIDE SEQUENCE [LARGE SCALE GENOMIC DNA]</scope>
    <source>
        <strain evidence="6 7">ATCC 33852</strain>
    </source>
</reference>
<dbReference type="STRING" id="910964.GEAM_1287"/>
<keyword evidence="1" id="KW-0805">Transcription regulation</keyword>
<dbReference type="OrthoDB" id="9798857at2"/>
<evidence type="ECO:0000256" key="2">
    <source>
        <dbReference type="ARBA" id="ARBA00023125"/>
    </source>
</evidence>
<dbReference type="SUPFAM" id="SSF48498">
    <property type="entry name" value="Tetracyclin repressor-like, C-terminal domain"/>
    <property type="match status" value="1"/>
</dbReference>
<dbReference type="AlphaFoldDB" id="A0A085GHM2"/>
<organism evidence="6 7">
    <name type="scientific">Ewingella americana (strain ATCC 33852 / DSM 4580 / CCUG 14506 / JCM 5911 / LMG 7869 / NCTC 12157 / CDC 1468-78)</name>
    <dbReference type="NCBI Taxonomy" id="910964"/>
    <lineage>
        <taxon>Bacteria</taxon>
        <taxon>Pseudomonadati</taxon>
        <taxon>Pseudomonadota</taxon>
        <taxon>Gammaproteobacteria</taxon>
        <taxon>Enterobacterales</taxon>
        <taxon>Yersiniaceae</taxon>
        <taxon>Ewingella</taxon>
    </lineage>
</organism>
<dbReference type="Pfam" id="PF00440">
    <property type="entry name" value="TetR_N"/>
    <property type="match status" value="1"/>
</dbReference>
<sequence>MPRVSKAETERNRALIEEVSSRLFREQGLKVSVADVMSAAGLTHGGFYGHFKSKDELIAIACANAFDTAVHNWQDEAASGETLAEKQKALVEHYLSSSNIKNMGDGCPLASLASDVAREDEDKPVREAFHQGTEKLVEIFAAGESNHAKALAAVSTMVGALILARANSGYSVADDFISVAKAQLLAEIKNAES</sequence>
<evidence type="ECO:0000256" key="4">
    <source>
        <dbReference type="PROSITE-ProRule" id="PRU00335"/>
    </source>
</evidence>
<evidence type="ECO:0000313" key="7">
    <source>
        <dbReference type="Proteomes" id="UP000028640"/>
    </source>
</evidence>
<evidence type="ECO:0000313" key="6">
    <source>
        <dbReference type="EMBL" id="KFC83217.1"/>
    </source>
</evidence>
<keyword evidence="2 4" id="KW-0238">DNA-binding</keyword>
<dbReference type="PANTHER" id="PTHR47506">
    <property type="entry name" value="TRANSCRIPTIONAL REGULATORY PROTEIN"/>
    <property type="match status" value="1"/>
</dbReference>
<dbReference type="GeneID" id="78379627"/>
<dbReference type="PROSITE" id="PS50977">
    <property type="entry name" value="HTH_TETR_2"/>
    <property type="match status" value="1"/>
</dbReference>
<evidence type="ECO:0000256" key="3">
    <source>
        <dbReference type="ARBA" id="ARBA00023163"/>
    </source>
</evidence>
<feature type="DNA-binding region" description="H-T-H motif" evidence="4">
    <location>
        <begin position="32"/>
        <end position="51"/>
    </location>
</feature>
<comment type="caution">
    <text evidence="6">The sequence shown here is derived from an EMBL/GenBank/DDBJ whole genome shotgun (WGS) entry which is preliminary data.</text>
</comment>
<dbReference type="SUPFAM" id="SSF46689">
    <property type="entry name" value="Homeodomain-like"/>
    <property type="match status" value="1"/>
</dbReference>
<dbReference type="GO" id="GO:0003677">
    <property type="term" value="F:DNA binding"/>
    <property type="evidence" value="ECO:0007669"/>
    <property type="project" value="UniProtKB-UniRule"/>
</dbReference>
<dbReference type="RefSeq" id="WP_034789662.1">
    <property type="nucleotide sequence ID" value="NZ_JMPJ01000038.1"/>
</dbReference>
<dbReference type="InterPro" id="IPR023772">
    <property type="entry name" value="DNA-bd_HTH_TetR-type_CS"/>
</dbReference>
<dbReference type="InterPro" id="IPR001647">
    <property type="entry name" value="HTH_TetR"/>
</dbReference>
<dbReference type="InterPro" id="IPR036271">
    <property type="entry name" value="Tet_transcr_reg_TetR-rel_C_sf"/>
</dbReference>
<dbReference type="Gene3D" id="1.10.10.60">
    <property type="entry name" value="Homeodomain-like"/>
    <property type="match status" value="1"/>
</dbReference>
<protein>
    <submittedName>
        <fullName evidence="6">TetR family transcriptional regulator</fullName>
    </submittedName>
</protein>
<accession>A0A085GHM2</accession>
<keyword evidence="3" id="KW-0804">Transcription</keyword>
<dbReference type="PRINTS" id="PR00455">
    <property type="entry name" value="HTHTETR"/>
</dbReference>
<evidence type="ECO:0000256" key="1">
    <source>
        <dbReference type="ARBA" id="ARBA00023015"/>
    </source>
</evidence>
<dbReference type="EMBL" id="JMPJ01000038">
    <property type="protein sequence ID" value="KFC83217.1"/>
    <property type="molecule type" value="Genomic_DNA"/>
</dbReference>
<name>A0A085GHM2_EWIA3</name>